<gene>
    <name evidence="1" type="ORF">ACFSM5_02515</name>
</gene>
<name>A0ABW5DMP8_9PROT</name>
<dbReference type="Proteomes" id="UP001597295">
    <property type="component" value="Unassembled WGS sequence"/>
</dbReference>
<comment type="caution">
    <text evidence="1">The sequence shown here is derived from an EMBL/GenBank/DDBJ whole genome shotgun (WGS) entry which is preliminary data.</text>
</comment>
<evidence type="ECO:0000313" key="1">
    <source>
        <dbReference type="EMBL" id="MFD2261744.1"/>
    </source>
</evidence>
<accession>A0ABW5DMP8</accession>
<organism evidence="1 2">
    <name type="scientific">Lacibacterium aquatile</name>
    <dbReference type="NCBI Taxonomy" id="1168082"/>
    <lineage>
        <taxon>Bacteria</taxon>
        <taxon>Pseudomonadati</taxon>
        <taxon>Pseudomonadota</taxon>
        <taxon>Alphaproteobacteria</taxon>
        <taxon>Rhodospirillales</taxon>
        <taxon>Rhodospirillaceae</taxon>
    </lineage>
</organism>
<proteinExistence type="predicted"/>
<reference evidence="2" key="1">
    <citation type="journal article" date="2019" name="Int. J. Syst. Evol. Microbiol.">
        <title>The Global Catalogue of Microorganisms (GCM) 10K type strain sequencing project: providing services to taxonomists for standard genome sequencing and annotation.</title>
        <authorList>
            <consortium name="The Broad Institute Genomics Platform"/>
            <consortium name="The Broad Institute Genome Sequencing Center for Infectious Disease"/>
            <person name="Wu L."/>
            <person name="Ma J."/>
        </authorList>
    </citation>
    <scope>NUCLEOTIDE SEQUENCE [LARGE SCALE GENOMIC DNA]</scope>
    <source>
        <strain evidence="2">CGMCC 1.19062</strain>
    </source>
</reference>
<sequence length="110" mass="11844">MEAIQDFDGKLSINVSATIQNIEEIKEKSLNILDNSEFLLIDFSDCGQIDLSVVQCILASGKTALALGKRVMVKPDSAGLLLKTMARAGLVNADGKVIVGEKLFDFDKGQ</sequence>
<dbReference type="InterPro" id="IPR036513">
    <property type="entry name" value="STAS_dom_sf"/>
</dbReference>
<evidence type="ECO:0000313" key="2">
    <source>
        <dbReference type="Proteomes" id="UP001597295"/>
    </source>
</evidence>
<dbReference type="EMBL" id="JBHUIP010000003">
    <property type="protein sequence ID" value="MFD2261744.1"/>
    <property type="molecule type" value="Genomic_DNA"/>
</dbReference>
<dbReference type="RefSeq" id="WP_379874660.1">
    <property type="nucleotide sequence ID" value="NZ_JBHUIP010000003.1"/>
</dbReference>
<protein>
    <submittedName>
        <fullName evidence="1">STAS domain-containing protein</fullName>
    </submittedName>
</protein>
<keyword evidence="2" id="KW-1185">Reference proteome</keyword>
<dbReference type="SUPFAM" id="SSF52091">
    <property type="entry name" value="SpoIIaa-like"/>
    <property type="match status" value="1"/>
</dbReference>